<gene>
    <name evidence="1" type="ORF">Lepto1489_21310</name>
</gene>
<name>A0AAP9WNC1_LEPIR</name>
<evidence type="ECO:0000313" key="1">
    <source>
        <dbReference type="EMBL" id="QOI52933.1"/>
    </source>
</evidence>
<dbReference type="Proteomes" id="UP000663255">
    <property type="component" value="Chromosome 2"/>
</dbReference>
<reference evidence="1" key="1">
    <citation type="submission" date="2019-09" db="EMBL/GenBank/DDBJ databases">
        <title>Comparative Genomics of Leptospira interrogans Reveals Genome Plasticity - A Common Adaptive Strategy for Survival in Various Hosts.</title>
        <authorList>
            <person name="Ramli S.R."/>
            <person name="Bunk B."/>
            <person name="Goris M."/>
            <person name="Bhuju S."/>
            <person name="Jarek M."/>
            <person name="Sproer C."/>
            <person name="Mustakim S."/>
            <person name="Strommenger B."/>
            <person name="Pessler F."/>
        </authorList>
    </citation>
    <scope>NUCLEOTIDE SEQUENCE</scope>
    <source>
        <strain evidence="1">1489</strain>
    </source>
</reference>
<proteinExistence type="predicted"/>
<organism evidence="1 2">
    <name type="scientific">Leptospira interrogans serovar Bataviae</name>
    <dbReference type="NCBI Taxonomy" id="312175"/>
    <lineage>
        <taxon>Bacteria</taxon>
        <taxon>Pseudomonadati</taxon>
        <taxon>Spirochaetota</taxon>
        <taxon>Spirochaetia</taxon>
        <taxon>Leptospirales</taxon>
        <taxon>Leptospiraceae</taxon>
        <taxon>Leptospira</taxon>
    </lineage>
</organism>
<accession>A0AAP9WNC1</accession>
<sequence>MLKNEFSILFCFMKWSIEVILLIAAKEFFNNFSSVKHNRSNVLLSLNIQSFSHRPRITL</sequence>
<dbReference type="AlphaFoldDB" id="A0AAP9WNC1"/>
<evidence type="ECO:0000313" key="2">
    <source>
        <dbReference type="Proteomes" id="UP000663255"/>
    </source>
</evidence>
<dbReference type="EMBL" id="CP043894">
    <property type="protein sequence ID" value="QOI52933.1"/>
    <property type="molecule type" value="Genomic_DNA"/>
</dbReference>
<protein>
    <submittedName>
        <fullName evidence="1">Uncharacterized protein</fullName>
    </submittedName>
</protein>